<feature type="repeat" description="WD" evidence="3">
    <location>
        <begin position="527"/>
        <end position="559"/>
    </location>
</feature>
<gene>
    <name evidence="5" type="ORF">WJX73_000377</name>
</gene>
<feature type="repeat" description="WD" evidence="3">
    <location>
        <begin position="290"/>
        <end position="331"/>
    </location>
</feature>
<dbReference type="PROSITE" id="PS50294">
    <property type="entry name" value="WD_REPEATS_REGION"/>
    <property type="match status" value="3"/>
</dbReference>
<keyword evidence="6" id="KW-1185">Reference proteome</keyword>
<feature type="repeat" description="WD" evidence="3">
    <location>
        <begin position="245"/>
        <end position="286"/>
    </location>
</feature>
<dbReference type="EMBL" id="JALJOQ010000002">
    <property type="protein sequence ID" value="KAK9813826.1"/>
    <property type="molecule type" value="Genomic_DNA"/>
</dbReference>
<dbReference type="PANTHER" id="PTHR22838:SF0">
    <property type="entry name" value="WD REPEAT-CONTAINING PROTEIN 26"/>
    <property type="match status" value="1"/>
</dbReference>
<sequence>MGAEMNGGSPRLSNGHGPGSSELLGNRQLINRVEYIRVLQQGLHRLGYAGVAEQLQRQSGVEMQPTHVTAFQEAILGGHWAQAQQLLPQLSSDAATLAQAQFWVLRQKYIEALDAGDMAAALHTLRTELAPLHVNQPELRALAGMLLRSPSDGAAGAVAVTGGGELASWGQGPAATRPALVASLQRLLPPTLMVPDGRLEQLVEQALDSQVARCTYHNMAPRSLSLLHDYQAGIEQLPTHFAQALEAHDNEVWHVVFSHNGLLLGSASRDGTAIIWRVKATGEATLQHRLQGHDKPLCFLAFSPDDSLLLTCGNDPVVKLWSVVTGRLHHTYAYHSHQVTSVAWMPDGRRFLSSSLDKTVLMCDTDGNRLRRYHLQRVNDMVLAADGRTLVTVACEHKIRLMRLHESREAYTLTEGPAITSLAVSPDGAYLIAHLVSHTLQLWPLAPVLQRLDAAPAINAVAPDEEVPIAGMPHSPAMEYKVDQGRPGRFIIRSCFGGADCTFVAGGSEDCRVHIWHRATGDLLAQLEGHSGTVNSVAWNPTNPFMLASASDDHTVRIWLAPVALGPGGSPLVQQHA</sequence>
<keyword evidence="1 3" id="KW-0853">WD repeat</keyword>
<dbReference type="Gene3D" id="2.130.10.10">
    <property type="entry name" value="YVTN repeat-like/Quinoprotein amine dehydrogenase"/>
    <property type="match status" value="2"/>
</dbReference>
<evidence type="ECO:0000256" key="3">
    <source>
        <dbReference type="PROSITE-ProRule" id="PRU00221"/>
    </source>
</evidence>
<dbReference type="InterPro" id="IPR015943">
    <property type="entry name" value="WD40/YVTN_repeat-like_dom_sf"/>
</dbReference>
<dbReference type="PANTHER" id="PTHR22838">
    <property type="entry name" value="WD REPEAT PROTEIN 26-RELATED"/>
    <property type="match status" value="1"/>
</dbReference>
<reference evidence="5 6" key="1">
    <citation type="journal article" date="2024" name="Nat. Commun.">
        <title>Phylogenomics reveals the evolutionary origins of lichenization in chlorophyte algae.</title>
        <authorList>
            <person name="Puginier C."/>
            <person name="Libourel C."/>
            <person name="Otte J."/>
            <person name="Skaloud P."/>
            <person name="Haon M."/>
            <person name="Grisel S."/>
            <person name="Petersen M."/>
            <person name="Berrin J.G."/>
            <person name="Delaux P.M."/>
            <person name="Dal Grande F."/>
            <person name="Keller J."/>
        </authorList>
    </citation>
    <scope>NUCLEOTIDE SEQUENCE [LARGE SCALE GENOMIC DNA]</scope>
    <source>
        <strain evidence="5 6">SAG 2036</strain>
    </source>
</reference>
<evidence type="ECO:0000313" key="6">
    <source>
        <dbReference type="Proteomes" id="UP001465755"/>
    </source>
</evidence>
<dbReference type="InterPro" id="IPR001680">
    <property type="entry name" value="WD40_rpt"/>
</dbReference>
<dbReference type="Proteomes" id="UP001465755">
    <property type="component" value="Unassembled WGS sequence"/>
</dbReference>
<dbReference type="CDD" id="cd00200">
    <property type="entry name" value="WD40"/>
    <property type="match status" value="1"/>
</dbReference>
<organism evidence="5 6">
    <name type="scientific">Symbiochloris irregularis</name>
    <dbReference type="NCBI Taxonomy" id="706552"/>
    <lineage>
        <taxon>Eukaryota</taxon>
        <taxon>Viridiplantae</taxon>
        <taxon>Chlorophyta</taxon>
        <taxon>core chlorophytes</taxon>
        <taxon>Trebouxiophyceae</taxon>
        <taxon>Trebouxiales</taxon>
        <taxon>Trebouxiaceae</taxon>
        <taxon>Symbiochloris</taxon>
    </lineage>
</organism>
<evidence type="ECO:0000256" key="4">
    <source>
        <dbReference type="SAM" id="MobiDB-lite"/>
    </source>
</evidence>
<dbReference type="SUPFAM" id="SSF50978">
    <property type="entry name" value="WD40 repeat-like"/>
    <property type="match status" value="1"/>
</dbReference>
<proteinExistence type="predicted"/>
<dbReference type="Pfam" id="PF23627">
    <property type="entry name" value="LisH_WDR26"/>
    <property type="match status" value="1"/>
</dbReference>
<protein>
    <submittedName>
        <fullName evidence="5">Uncharacterized protein</fullName>
    </submittedName>
</protein>
<accession>A0AAW1PZE3</accession>
<feature type="repeat" description="WD" evidence="3">
    <location>
        <begin position="332"/>
        <end position="360"/>
    </location>
</feature>
<dbReference type="PROSITE" id="PS50082">
    <property type="entry name" value="WD_REPEATS_2"/>
    <property type="match status" value="4"/>
</dbReference>
<evidence type="ECO:0000256" key="2">
    <source>
        <dbReference type="ARBA" id="ARBA00022737"/>
    </source>
</evidence>
<name>A0AAW1PZE3_9CHLO</name>
<evidence type="ECO:0000256" key="1">
    <source>
        <dbReference type="ARBA" id="ARBA00022574"/>
    </source>
</evidence>
<dbReference type="AlphaFoldDB" id="A0AAW1PZE3"/>
<dbReference type="InterPro" id="IPR036322">
    <property type="entry name" value="WD40_repeat_dom_sf"/>
</dbReference>
<feature type="region of interest" description="Disordered" evidence="4">
    <location>
        <begin position="1"/>
        <end position="20"/>
    </location>
</feature>
<dbReference type="InterPro" id="IPR051350">
    <property type="entry name" value="WD_repeat-ST_regulator"/>
</dbReference>
<comment type="caution">
    <text evidence="5">The sequence shown here is derived from an EMBL/GenBank/DDBJ whole genome shotgun (WGS) entry which is preliminary data.</text>
</comment>
<keyword evidence="2" id="KW-0677">Repeat</keyword>
<evidence type="ECO:0000313" key="5">
    <source>
        <dbReference type="EMBL" id="KAK9813826.1"/>
    </source>
</evidence>
<dbReference type="Pfam" id="PF00400">
    <property type="entry name" value="WD40"/>
    <property type="match status" value="4"/>
</dbReference>
<dbReference type="SMART" id="SM00320">
    <property type="entry name" value="WD40"/>
    <property type="match status" value="7"/>
</dbReference>